<gene>
    <name evidence="1" type="ORF">ACJDT4_05595</name>
</gene>
<accession>A0ABW8TBH8</accession>
<sequence length="174" mass="20005">MRKFEANGIMINVSDLTSKKVIKKSLDIELDVKKFQDDFEEFKVREPLKLTGLLTRVGDIIYLDAVVKGVIELECSRCLEKFPYNIDLEIHEKLTNNPENKDEEIIFIENDSVNICEIVENNIIVSLPIKRLCKEDCKGLCPICGTNLNVSTCSCHEENIDPRLEKLKELFSNR</sequence>
<evidence type="ECO:0000313" key="1">
    <source>
        <dbReference type="EMBL" id="MFL0249889.1"/>
    </source>
</evidence>
<dbReference type="PANTHER" id="PTHR34374">
    <property type="entry name" value="LARGE RIBOSOMAL RNA SUBUNIT ACCUMULATION PROTEIN YCED HOMOLOG 1, CHLOROPLASTIC"/>
    <property type="match status" value="1"/>
</dbReference>
<proteinExistence type="predicted"/>
<dbReference type="Pfam" id="PF02620">
    <property type="entry name" value="YceD"/>
    <property type="match status" value="1"/>
</dbReference>
<name>A0ABW8TBH8_9CLOT</name>
<organism evidence="1 2">
    <name type="scientific">Clostridium neuense</name>
    <dbReference type="NCBI Taxonomy" id="1728934"/>
    <lineage>
        <taxon>Bacteria</taxon>
        <taxon>Bacillati</taxon>
        <taxon>Bacillota</taxon>
        <taxon>Clostridia</taxon>
        <taxon>Eubacteriales</taxon>
        <taxon>Clostridiaceae</taxon>
        <taxon>Clostridium</taxon>
    </lineage>
</organism>
<dbReference type="Proteomes" id="UP001623592">
    <property type="component" value="Unassembled WGS sequence"/>
</dbReference>
<evidence type="ECO:0000313" key="2">
    <source>
        <dbReference type="Proteomes" id="UP001623592"/>
    </source>
</evidence>
<keyword evidence="2" id="KW-1185">Reference proteome</keyword>
<dbReference type="InterPro" id="IPR003772">
    <property type="entry name" value="YceD"/>
</dbReference>
<dbReference type="PANTHER" id="PTHR34374:SF1">
    <property type="entry name" value="LARGE RIBOSOMAL RNA SUBUNIT ACCUMULATION PROTEIN YCED HOMOLOG 1, CHLOROPLASTIC"/>
    <property type="match status" value="1"/>
</dbReference>
<reference evidence="1 2" key="1">
    <citation type="submission" date="2024-11" db="EMBL/GenBank/DDBJ databases">
        <authorList>
            <person name="Heng Y.C."/>
            <person name="Lim A.C.H."/>
            <person name="Lee J.K.Y."/>
            <person name="Kittelmann S."/>
        </authorList>
    </citation>
    <scope>NUCLEOTIDE SEQUENCE [LARGE SCALE GENOMIC DNA]</scope>
    <source>
        <strain evidence="1 2">WILCCON 0114</strain>
    </source>
</reference>
<comment type="caution">
    <text evidence="1">The sequence shown here is derived from an EMBL/GenBank/DDBJ whole genome shotgun (WGS) entry which is preliminary data.</text>
</comment>
<dbReference type="EMBL" id="JBJIAA010000004">
    <property type="protein sequence ID" value="MFL0249889.1"/>
    <property type="molecule type" value="Genomic_DNA"/>
</dbReference>
<protein>
    <submittedName>
        <fullName evidence="1">YceD family protein</fullName>
    </submittedName>
</protein>